<reference evidence="1 2" key="1">
    <citation type="journal article" date="2018" name="Front. Plant Sci.">
        <title>Red Clover (Trifolium pratense) and Zigzag Clover (T. medium) - A Picture of Genomic Similarities and Differences.</title>
        <authorList>
            <person name="Dluhosova J."/>
            <person name="Istvanek J."/>
            <person name="Nedelnik J."/>
            <person name="Repkova J."/>
        </authorList>
    </citation>
    <scope>NUCLEOTIDE SEQUENCE [LARGE SCALE GENOMIC DNA]</scope>
    <source>
        <strain evidence="2">cv. 10/8</strain>
        <tissue evidence="1">Leaf</tissue>
    </source>
</reference>
<proteinExistence type="predicted"/>
<keyword evidence="2" id="KW-1185">Reference proteome</keyword>
<evidence type="ECO:0000313" key="2">
    <source>
        <dbReference type="Proteomes" id="UP000265520"/>
    </source>
</evidence>
<dbReference type="AlphaFoldDB" id="A0A392S9N0"/>
<organism evidence="1 2">
    <name type="scientific">Trifolium medium</name>
    <dbReference type="NCBI Taxonomy" id="97028"/>
    <lineage>
        <taxon>Eukaryota</taxon>
        <taxon>Viridiplantae</taxon>
        <taxon>Streptophyta</taxon>
        <taxon>Embryophyta</taxon>
        <taxon>Tracheophyta</taxon>
        <taxon>Spermatophyta</taxon>
        <taxon>Magnoliopsida</taxon>
        <taxon>eudicotyledons</taxon>
        <taxon>Gunneridae</taxon>
        <taxon>Pentapetalae</taxon>
        <taxon>rosids</taxon>
        <taxon>fabids</taxon>
        <taxon>Fabales</taxon>
        <taxon>Fabaceae</taxon>
        <taxon>Papilionoideae</taxon>
        <taxon>50 kb inversion clade</taxon>
        <taxon>NPAAA clade</taxon>
        <taxon>Hologalegina</taxon>
        <taxon>IRL clade</taxon>
        <taxon>Trifolieae</taxon>
        <taxon>Trifolium</taxon>
    </lineage>
</organism>
<sequence>KGEEYHAFREGARQEWDSVKCYFQKMSVEYMTKST</sequence>
<feature type="non-terminal residue" evidence="1">
    <location>
        <position position="1"/>
    </location>
</feature>
<dbReference type="EMBL" id="LXQA010346829">
    <property type="protein sequence ID" value="MCI45653.1"/>
    <property type="molecule type" value="Genomic_DNA"/>
</dbReference>
<dbReference type="Proteomes" id="UP000265520">
    <property type="component" value="Unassembled WGS sequence"/>
</dbReference>
<comment type="caution">
    <text evidence="1">The sequence shown here is derived from an EMBL/GenBank/DDBJ whole genome shotgun (WGS) entry which is preliminary data.</text>
</comment>
<accession>A0A392S9N0</accession>
<name>A0A392S9N0_9FABA</name>
<protein>
    <submittedName>
        <fullName evidence="1">Uncharacterized protein</fullName>
    </submittedName>
</protein>
<evidence type="ECO:0000313" key="1">
    <source>
        <dbReference type="EMBL" id="MCI45653.1"/>
    </source>
</evidence>